<proteinExistence type="predicted"/>
<sequence>GKPVLLSVNPAVYENQPQVVPYLRRVLESVHTGRVYSKIPRRLDESAEGTEVAEVDARGFVRYRGETVKPGEFSERVRARQDALRGKRALIYADPAVYENQPEIMPYVIGVFEKAGAECAVDKTGK</sequence>
<dbReference type="AlphaFoldDB" id="A0A9D1NKN7"/>
<evidence type="ECO:0000313" key="1">
    <source>
        <dbReference type="EMBL" id="HIV04297.1"/>
    </source>
</evidence>
<comment type="caution">
    <text evidence="1">The sequence shown here is derived from an EMBL/GenBank/DDBJ whole genome shotgun (WGS) entry which is preliminary data.</text>
</comment>
<dbReference type="Proteomes" id="UP000886812">
    <property type="component" value="Unassembled WGS sequence"/>
</dbReference>
<name>A0A9D1NKN7_9BACT</name>
<accession>A0A9D1NKN7</accession>
<reference evidence="1" key="2">
    <citation type="journal article" date="2021" name="PeerJ">
        <title>Extensive microbial diversity within the chicken gut microbiome revealed by metagenomics and culture.</title>
        <authorList>
            <person name="Gilroy R."/>
            <person name="Ravi A."/>
            <person name="Getino M."/>
            <person name="Pursley I."/>
            <person name="Horton D.L."/>
            <person name="Alikhan N.F."/>
            <person name="Baker D."/>
            <person name="Gharbi K."/>
            <person name="Hall N."/>
            <person name="Watson M."/>
            <person name="Adriaenssens E.M."/>
            <person name="Foster-Nyarko E."/>
            <person name="Jarju S."/>
            <person name="Secka A."/>
            <person name="Antonio M."/>
            <person name="Oren A."/>
            <person name="Chaudhuri R.R."/>
            <person name="La Ragione R."/>
            <person name="Hildebrand F."/>
            <person name="Pallen M.J."/>
        </authorList>
    </citation>
    <scope>NUCLEOTIDE SEQUENCE</scope>
    <source>
        <strain evidence="1">10669</strain>
    </source>
</reference>
<dbReference type="EMBL" id="DVOG01000102">
    <property type="protein sequence ID" value="HIV04297.1"/>
    <property type="molecule type" value="Genomic_DNA"/>
</dbReference>
<reference evidence="1" key="1">
    <citation type="submission" date="2020-10" db="EMBL/GenBank/DDBJ databases">
        <authorList>
            <person name="Gilroy R."/>
        </authorList>
    </citation>
    <scope>NUCLEOTIDE SEQUENCE</scope>
    <source>
        <strain evidence="1">10669</strain>
    </source>
</reference>
<protein>
    <submittedName>
        <fullName evidence="1">Uncharacterized protein</fullName>
    </submittedName>
</protein>
<feature type="non-terminal residue" evidence="1">
    <location>
        <position position="1"/>
    </location>
</feature>
<evidence type="ECO:0000313" key="2">
    <source>
        <dbReference type="Proteomes" id="UP000886812"/>
    </source>
</evidence>
<gene>
    <name evidence="1" type="ORF">IAC75_04000</name>
</gene>
<organism evidence="1 2">
    <name type="scientific">Candidatus Spyradosoma merdigallinarum</name>
    <dbReference type="NCBI Taxonomy" id="2840950"/>
    <lineage>
        <taxon>Bacteria</taxon>
        <taxon>Pseudomonadati</taxon>
        <taxon>Verrucomicrobiota</taxon>
        <taxon>Opitutia</taxon>
        <taxon>Opitutia incertae sedis</taxon>
        <taxon>Candidatus Spyradosoma</taxon>
    </lineage>
</organism>